<feature type="region of interest" description="Disordered" evidence="1">
    <location>
        <begin position="48"/>
        <end position="143"/>
    </location>
</feature>
<sequence>MEAWVSNMADGFEKFKGDMVRNSKDAAEGFERFEGNVVNTCQDAAEGFERFKGGLSDPKPDPKPDPKSDSQSDLKSDSQSDLKSDSGSVSESEDCCKDPVGGGLTEFSRADTSVVASPSSSRPHPGYGPRMAPTTECGSNSMDFPSLTREVLADVQLWLELMQELERELTPKGDRPD</sequence>
<evidence type="ECO:0000313" key="2">
    <source>
        <dbReference type="EMBL" id="KAF4748298.1"/>
    </source>
</evidence>
<organism evidence="2 3">
    <name type="scientific">Perkinsus olseni</name>
    <name type="common">Perkinsus atlanticus</name>
    <dbReference type="NCBI Taxonomy" id="32597"/>
    <lineage>
        <taxon>Eukaryota</taxon>
        <taxon>Sar</taxon>
        <taxon>Alveolata</taxon>
        <taxon>Perkinsozoa</taxon>
        <taxon>Perkinsea</taxon>
        <taxon>Perkinsida</taxon>
        <taxon>Perkinsidae</taxon>
        <taxon>Perkinsus</taxon>
    </lineage>
</organism>
<dbReference type="AlphaFoldDB" id="A0A7J6TSN9"/>
<dbReference type="Proteomes" id="UP000574390">
    <property type="component" value="Unassembled WGS sequence"/>
</dbReference>
<accession>A0A7J6TSN9</accession>
<evidence type="ECO:0000313" key="3">
    <source>
        <dbReference type="Proteomes" id="UP000574390"/>
    </source>
</evidence>
<protein>
    <submittedName>
        <fullName evidence="2">Uncharacterized protein</fullName>
    </submittedName>
</protein>
<name>A0A7J6TSN9_PEROL</name>
<comment type="caution">
    <text evidence="2">The sequence shown here is derived from an EMBL/GenBank/DDBJ whole genome shotgun (WGS) entry which is preliminary data.</text>
</comment>
<feature type="compositionally biased region" description="Polar residues" evidence="1">
    <location>
        <begin position="110"/>
        <end position="122"/>
    </location>
</feature>
<reference evidence="2 3" key="1">
    <citation type="submission" date="2020-04" db="EMBL/GenBank/DDBJ databases">
        <title>Perkinsus olseni comparative genomics.</title>
        <authorList>
            <person name="Bogema D.R."/>
        </authorList>
    </citation>
    <scope>NUCLEOTIDE SEQUENCE [LARGE SCALE GENOMIC DNA]</scope>
    <source>
        <strain evidence="2">ATCC PRA-205</strain>
    </source>
</reference>
<proteinExistence type="predicted"/>
<evidence type="ECO:0000256" key="1">
    <source>
        <dbReference type="SAM" id="MobiDB-lite"/>
    </source>
</evidence>
<dbReference type="EMBL" id="JABANM010005031">
    <property type="protein sequence ID" value="KAF4748298.1"/>
    <property type="molecule type" value="Genomic_DNA"/>
</dbReference>
<feature type="compositionally biased region" description="Basic and acidic residues" evidence="1">
    <location>
        <begin position="48"/>
        <end position="84"/>
    </location>
</feature>
<gene>
    <name evidence="2" type="ORF">FOZ62_024623</name>
</gene>